<evidence type="ECO:0000256" key="4">
    <source>
        <dbReference type="ARBA" id="ARBA00022502"/>
    </source>
</evidence>
<evidence type="ECO:0000256" key="1">
    <source>
        <dbReference type="ARBA" id="ARBA00004389"/>
    </source>
</evidence>
<evidence type="ECO:0000256" key="9">
    <source>
        <dbReference type="ARBA" id="ARBA00023180"/>
    </source>
</evidence>
<evidence type="ECO:0000313" key="11">
    <source>
        <dbReference type="EMBL" id="CAB3399666.1"/>
    </source>
</evidence>
<feature type="signal peptide" evidence="10">
    <location>
        <begin position="1"/>
        <end position="23"/>
    </location>
</feature>
<dbReference type="Proteomes" id="UP000494206">
    <property type="component" value="Unassembled WGS sequence"/>
</dbReference>
<feature type="chain" id="PRO_5035959940" description="Phosphatidylinositol-glycan biosynthesis class X protein" evidence="10">
    <location>
        <begin position="24"/>
        <end position="141"/>
    </location>
</feature>
<dbReference type="EMBL" id="CADEPM010000002">
    <property type="protein sequence ID" value="CAB3399666.1"/>
    <property type="molecule type" value="Genomic_DNA"/>
</dbReference>
<dbReference type="PROSITE" id="PS51257">
    <property type="entry name" value="PROKAR_LIPOPROTEIN"/>
    <property type="match status" value="1"/>
</dbReference>
<keyword evidence="6 10" id="KW-0256">Endoplasmic reticulum</keyword>
<comment type="pathway">
    <text evidence="2 10">Glycolipid biosynthesis; glycosylphosphatidylinositol-anchor biosynthesis.</text>
</comment>
<keyword evidence="7" id="KW-1133">Transmembrane helix</keyword>
<keyword evidence="5" id="KW-0812">Transmembrane</keyword>
<evidence type="ECO:0000256" key="3">
    <source>
        <dbReference type="ARBA" id="ARBA00010345"/>
    </source>
</evidence>
<evidence type="ECO:0000256" key="7">
    <source>
        <dbReference type="ARBA" id="ARBA00022989"/>
    </source>
</evidence>
<comment type="caution">
    <text evidence="11">The sequence shown here is derived from an EMBL/GenBank/DDBJ whole genome shotgun (WGS) entry which is preliminary data.</text>
</comment>
<comment type="subcellular location">
    <subcellularLocation>
        <location evidence="1 10">Endoplasmic reticulum membrane</location>
        <topology evidence="1 10">Single-pass membrane protein</topology>
    </subcellularLocation>
</comment>
<dbReference type="PANTHER" id="PTHR28650:SF1">
    <property type="entry name" value="PHOSPHATIDYLINOSITOL-GLYCAN BIOSYNTHESIS CLASS X PROTEIN"/>
    <property type="match status" value="1"/>
</dbReference>
<dbReference type="InterPro" id="IPR040039">
    <property type="entry name" value="PIGX"/>
</dbReference>
<dbReference type="GO" id="GO:0005789">
    <property type="term" value="C:endoplasmic reticulum membrane"/>
    <property type="evidence" value="ECO:0007669"/>
    <property type="project" value="UniProtKB-SubCell"/>
</dbReference>
<dbReference type="GO" id="GO:0006506">
    <property type="term" value="P:GPI anchor biosynthetic process"/>
    <property type="evidence" value="ECO:0007669"/>
    <property type="project" value="UniProtKB-KW"/>
</dbReference>
<evidence type="ECO:0000256" key="5">
    <source>
        <dbReference type="ARBA" id="ARBA00022692"/>
    </source>
</evidence>
<protein>
    <recommendedName>
        <fullName evidence="10">Phosphatidylinositol-glycan biosynthesis class X protein</fullName>
    </recommendedName>
</protein>
<gene>
    <name evidence="11" type="ORF">CBOVIS_LOCUS2755</name>
</gene>
<dbReference type="Pfam" id="PF08320">
    <property type="entry name" value="PIG-X"/>
    <property type="match status" value="1"/>
</dbReference>
<evidence type="ECO:0000313" key="12">
    <source>
        <dbReference type="Proteomes" id="UP000494206"/>
    </source>
</evidence>
<evidence type="ECO:0000256" key="10">
    <source>
        <dbReference type="RuleBase" id="RU366056"/>
    </source>
</evidence>
<dbReference type="PANTHER" id="PTHR28650">
    <property type="entry name" value="PHOSPHATIDYLINOSITOL-GLYCAN BIOSYNTHESIS CLASS X PROTEIN"/>
    <property type="match status" value="1"/>
</dbReference>
<evidence type="ECO:0000256" key="6">
    <source>
        <dbReference type="ARBA" id="ARBA00022824"/>
    </source>
</evidence>
<keyword evidence="8" id="KW-0472">Membrane</keyword>
<reference evidence="11 12" key="1">
    <citation type="submission" date="2020-04" db="EMBL/GenBank/DDBJ databases">
        <authorList>
            <person name="Laetsch R D."/>
            <person name="Stevens L."/>
            <person name="Kumar S."/>
            <person name="Blaxter L. M."/>
        </authorList>
    </citation>
    <scope>NUCLEOTIDE SEQUENCE [LARGE SCALE GENOMIC DNA]</scope>
</reference>
<dbReference type="OrthoDB" id="5866571at2759"/>
<proteinExistence type="inferred from homology"/>
<sequence length="141" mass="16758">MTPMVKYLFIFSTFLLQSSGTFGCEELTHPQNSVKMEIFRNGLHRHLVVKTNILSKARFSQCRLLYRFEIPRTMYLDDYALNRSLLAHEYISFRNFDVEKMAIESKTKNVYFIRKKPFLSTFEMKDTLELPIHMRYPPSGD</sequence>
<keyword evidence="12" id="KW-1185">Reference proteome</keyword>
<keyword evidence="4 10" id="KW-0337">GPI-anchor biosynthesis</keyword>
<keyword evidence="10" id="KW-0732">Signal</keyword>
<comment type="function">
    <text evidence="10">Stabilizing subunit of the glycosylphosphatidylinositol-mannosyltransferase I complex which catalyzes the transfer of the first mannose, via an alpha-1,4 bond from a dolichol-phosphate-mannose (Dol-P-Man) to the glucosaminyl acyl phosphatidylinositol (GlcN-(acyl)PI) intermediate to generate alpha-D-Man-(1-&gt;4)-alpha-D-GlcN-(1-&gt;6)-(1-radyl,2-acyl-sn-glycero-3-phospho)-2-acyl-inositol and participates in the sixth step of the glycosylphosphatidylinositol-anchor biosynthesis. Probably acts by stabilizing the mannosyltransferase PIGM.</text>
</comment>
<organism evidence="11 12">
    <name type="scientific">Caenorhabditis bovis</name>
    <dbReference type="NCBI Taxonomy" id="2654633"/>
    <lineage>
        <taxon>Eukaryota</taxon>
        <taxon>Metazoa</taxon>
        <taxon>Ecdysozoa</taxon>
        <taxon>Nematoda</taxon>
        <taxon>Chromadorea</taxon>
        <taxon>Rhabditida</taxon>
        <taxon>Rhabditina</taxon>
        <taxon>Rhabditomorpha</taxon>
        <taxon>Rhabditoidea</taxon>
        <taxon>Rhabditidae</taxon>
        <taxon>Peloderinae</taxon>
        <taxon>Caenorhabditis</taxon>
    </lineage>
</organism>
<comment type="similarity">
    <text evidence="3 10">Belongs to the PIGX family.</text>
</comment>
<dbReference type="AlphaFoldDB" id="A0A8S1EHR5"/>
<evidence type="ECO:0000256" key="2">
    <source>
        <dbReference type="ARBA" id="ARBA00004687"/>
    </source>
</evidence>
<accession>A0A8S1EHR5</accession>
<dbReference type="InterPro" id="IPR013233">
    <property type="entry name" value="PIG-X/PBN1"/>
</dbReference>
<evidence type="ECO:0000256" key="8">
    <source>
        <dbReference type="ARBA" id="ARBA00023136"/>
    </source>
</evidence>
<keyword evidence="9" id="KW-0325">Glycoprotein</keyword>
<name>A0A8S1EHR5_9PELO</name>